<dbReference type="Proteomes" id="UP001267290">
    <property type="component" value="Unassembled WGS sequence"/>
</dbReference>
<accession>A0ABU1NR66</accession>
<reference evidence="1 2" key="1">
    <citation type="submission" date="2023-07" db="EMBL/GenBank/DDBJ databases">
        <title>Sorghum-associated microbial communities from plants grown in Nebraska, USA.</title>
        <authorList>
            <person name="Schachtman D."/>
        </authorList>
    </citation>
    <scope>NUCLEOTIDE SEQUENCE [LARGE SCALE GENOMIC DNA]</scope>
    <source>
        <strain evidence="1 2">CC258</strain>
    </source>
</reference>
<proteinExistence type="predicted"/>
<dbReference type="EMBL" id="JAVDSB010000001">
    <property type="protein sequence ID" value="MDR6549969.1"/>
    <property type="molecule type" value="Genomic_DNA"/>
</dbReference>
<evidence type="ECO:0000313" key="1">
    <source>
        <dbReference type="EMBL" id="MDR6549969.1"/>
    </source>
</evidence>
<name>A0ABU1NR66_9BACL</name>
<gene>
    <name evidence="1" type="ORF">J2736_001152</name>
</gene>
<organism evidence="1 2">
    <name type="scientific">Paenibacillus qinlingensis</name>
    <dbReference type="NCBI Taxonomy" id="1837343"/>
    <lineage>
        <taxon>Bacteria</taxon>
        <taxon>Bacillati</taxon>
        <taxon>Bacillota</taxon>
        <taxon>Bacilli</taxon>
        <taxon>Bacillales</taxon>
        <taxon>Paenibacillaceae</taxon>
        <taxon>Paenibacillus</taxon>
    </lineage>
</organism>
<comment type="caution">
    <text evidence="1">The sequence shown here is derived from an EMBL/GenBank/DDBJ whole genome shotgun (WGS) entry which is preliminary data.</text>
</comment>
<evidence type="ECO:0000313" key="2">
    <source>
        <dbReference type="Proteomes" id="UP001267290"/>
    </source>
</evidence>
<protein>
    <submittedName>
        <fullName evidence="1">Uncharacterized protein</fullName>
    </submittedName>
</protein>
<keyword evidence="2" id="KW-1185">Reference proteome</keyword>
<sequence length="91" mass="10067">MNKASEQHIGTEFLGDGVTGAPVIELKYTHAIGMSYLKRLVWRHTGETGWYHEDINLVPKTGNSLGGGIFLLSRKKLYAGAATFGTQYQMH</sequence>